<reference evidence="2 3" key="1">
    <citation type="journal article" date="2005" name="Nature">
        <title>The map-based sequence of the rice genome.</title>
        <authorList>
            <consortium name="International rice genome sequencing project (IRGSP)"/>
            <person name="Matsumoto T."/>
            <person name="Wu J."/>
            <person name="Kanamori H."/>
            <person name="Katayose Y."/>
            <person name="Fujisawa M."/>
            <person name="Namiki N."/>
            <person name="Mizuno H."/>
            <person name="Yamamoto K."/>
            <person name="Antonio B.A."/>
            <person name="Baba T."/>
            <person name="Sakata K."/>
            <person name="Nagamura Y."/>
            <person name="Aoki H."/>
            <person name="Arikawa K."/>
            <person name="Arita K."/>
            <person name="Bito T."/>
            <person name="Chiden Y."/>
            <person name="Fujitsuka N."/>
            <person name="Fukunaka R."/>
            <person name="Hamada M."/>
            <person name="Harada C."/>
            <person name="Hayashi A."/>
            <person name="Hijishita S."/>
            <person name="Honda M."/>
            <person name="Hosokawa S."/>
            <person name="Ichikawa Y."/>
            <person name="Idonuma A."/>
            <person name="Iijima M."/>
            <person name="Ikeda M."/>
            <person name="Ikeno M."/>
            <person name="Ito K."/>
            <person name="Ito S."/>
            <person name="Ito T."/>
            <person name="Ito Y."/>
            <person name="Ito Y."/>
            <person name="Iwabuchi A."/>
            <person name="Kamiya K."/>
            <person name="Karasawa W."/>
            <person name="Kurita K."/>
            <person name="Katagiri S."/>
            <person name="Kikuta A."/>
            <person name="Kobayashi H."/>
            <person name="Kobayashi N."/>
            <person name="Machita K."/>
            <person name="Maehara T."/>
            <person name="Masukawa M."/>
            <person name="Mizubayashi T."/>
            <person name="Mukai Y."/>
            <person name="Nagasaki H."/>
            <person name="Nagata Y."/>
            <person name="Naito S."/>
            <person name="Nakashima M."/>
            <person name="Nakama Y."/>
            <person name="Nakamichi Y."/>
            <person name="Nakamura M."/>
            <person name="Meguro A."/>
            <person name="Negishi M."/>
            <person name="Ohta I."/>
            <person name="Ohta T."/>
            <person name="Okamoto M."/>
            <person name="Ono N."/>
            <person name="Saji S."/>
            <person name="Sakaguchi M."/>
            <person name="Sakai K."/>
            <person name="Shibata M."/>
            <person name="Shimokawa T."/>
            <person name="Song J."/>
            <person name="Takazaki Y."/>
            <person name="Terasawa K."/>
            <person name="Tsugane M."/>
            <person name="Tsuji K."/>
            <person name="Ueda S."/>
            <person name="Waki K."/>
            <person name="Yamagata H."/>
            <person name="Yamamoto M."/>
            <person name="Yamamoto S."/>
            <person name="Yamane H."/>
            <person name="Yoshiki S."/>
            <person name="Yoshihara R."/>
            <person name="Yukawa K."/>
            <person name="Zhong H."/>
            <person name="Yano M."/>
            <person name="Yuan Q."/>
            <person name="Ouyang S."/>
            <person name="Liu J."/>
            <person name="Jones K.M."/>
            <person name="Gansberger K."/>
            <person name="Moffat K."/>
            <person name="Hill J."/>
            <person name="Bera J."/>
            <person name="Fadrosh D."/>
            <person name="Jin S."/>
            <person name="Johri S."/>
            <person name="Kim M."/>
            <person name="Overton L."/>
            <person name="Reardon M."/>
            <person name="Tsitrin T."/>
            <person name="Vuong H."/>
            <person name="Weaver B."/>
            <person name="Ciecko A."/>
            <person name="Tallon L."/>
            <person name="Jackson J."/>
            <person name="Pai G."/>
            <person name="Aken S.V."/>
            <person name="Utterback T."/>
            <person name="Reidmuller S."/>
            <person name="Feldblyum T."/>
            <person name="Hsiao J."/>
            <person name="Zismann V."/>
            <person name="Iobst S."/>
            <person name="de Vazeille A.R."/>
            <person name="Buell C.R."/>
            <person name="Ying K."/>
            <person name="Li Y."/>
            <person name="Lu T."/>
            <person name="Huang Y."/>
            <person name="Zhao Q."/>
            <person name="Feng Q."/>
            <person name="Zhang L."/>
            <person name="Zhu J."/>
            <person name="Weng Q."/>
            <person name="Mu J."/>
            <person name="Lu Y."/>
            <person name="Fan D."/>
            <person name="Liu Y."/>
            <person name="Guan J."/>
            <person name="Zhang Y."/>
            <person name="Yu S."/>
            <person name="Liu X."/>
            <person name="Zhang Y."/>
            <person name="Hong G."/>
            <person name="Han B."/>
            <person name="Choisne N."/>
            <person name="Demange N."/>
            <person name="Orjeda G."/>
            <person name="Samain S."/>
            <person name="Cattolico L."/>
            <person name="Pelletier E."/>
            <person name="Couloux A."/>
            <person name="Segurens B."/>
            <person name="Wincker P."/>
            <person name="D'Hont A."/>
            <person name="Scarpelli C."/>
            <person name="Weissenbach J."/>
            <person name="Salanoubat M."/>
            <person name="Quetier F."/>
            <person name="Yu Y."/>
            <person name="Kim H.R."/>
            <person name="Rambo T."/>
            <person name="Currie J."/>
            <person name="Collura K."/>
            <person name="Luo M."/>
            <person name="Yang T."/>
            <person name="Ammiraju J.S.S."/>
            <person name="Engler F."/>
            <person name="Soderlund C."/>
            <person name="Wing R.A."/>
            <person name="Palmer L.E."/>
            <person name="de la Bastide M."/>
            <person name="Spiegel L."/>
            <person name="Nascimento L."/>
            <person name="Zutavern T."/>
            <person name="O'Shaughnessy A."/>
            <person name="Dike S."/>
            <person name="Dedhia N."/>
            <person name="Preston R."/>
            <person name="Balija V."/>
            <person name="McCombie W.R."/>
            <person name="Chow T."/>
            <person name="Chen H."/>
            <person name="Chung M."/>
            <person name="Chen C."/>
            <person name="Shaw J."/>
            <person name="Wu H."/>
            <person name="Hsiao K."/>
            <person name="Chao Y."/>
            <person name="Chu M."/>
            <person name="Cheng C."/>
            <person name="Hour A."/>
            <person name="Lee P."/>
            <person name="Lin S."/>
            <person name="Lin Y."/>
            <person name="Liou J."/>
            <person name="Liu S."/>
            <person name="Hsing Y."/>
            <person name="Raghuvanshi S."/>
            <person name="Mohanty A."/>
            <person name="Bharti A.K."/>
            <person name="Gaur A."/>
            <person name="Gupta V."/>
            <person name="Kumar D."/>
            <person name="Ravi V."/>
            <person name="Vij S."/>
            <person name="Kapur A."/>
            <person name="Khurana P."/>
            <person name="Khurana P."/>
            <person name="Khurana J.P."/>
            <person name="Tyagi A.K."/>
            <person name="Gaikwad K."/>
            <person name="Singh A."/>
            <person name="Dalal V."/>
            <person name="Srivastava S."/>
            <person name="Dixit A."/>
            <person name="Pal A.K."/>
            <person name="Ghazi I.A."/>
            <person name="Yadav M."/>
            <person name="Pandit A."/>
            <person name="Bhargava A."/>
            <person name="Sureshbabu K."/>
            <person name="Batra K."/>
            <person name="Sharma T.R."/>
            <person name="Mohapatra T."/>
            <person name="Singh N.K."/>
            <person name="Messing J."/>
            <person name="Nelson A.B."/>
            <person name="Fuks G."/>
            <person name="Kavchok S."/>
            <person name="Keizer G."/>
            <person name="Linton E."/>
            <person name="Llaca V."/>
            <person name="Song R."/>
            <person name="Tanyolac B."/>
            <person name="Young S."/>
            <person name="Ho-Il K."/>
            <person name="Hahn J.H."/>
            <person name="Sangsakoo G."/>
            <person name="Vanavichit A."/>
            <person name="de Mattos Luiz.A.T."/>
            <person name="Zimmer P.D."/>
            <person name="Malone G."/>
            <person name="Dellagostin O."/>
            <person name="de Oliveira A.C."/>
            <person name="Bevan M."/>
            <person name="Bancroft I."/>
            <person name="Minx P."/>
            <person name="Cordum H."/>
            <person name="Wilson R."/>
            <person name="Cheng Z."/>
            <person name="Jin W."/>
            <person name="Jiang J."/>
            <person name="Leong S.A."/>
            <person name="Iwama H."/>
            <person name="Gojobori T."/>
            <person name="Itoh T."/>
            <person name="Niimura Y."/>
            <person name="Fujii Y."/>
            <person name="Habara T."/>
            <person name="Sakai H."/>
            <person name="Sato Y."/>
            <person name="Wilson G."/>
            <person name="Kumar K."/>
            <person name="McCouch S."/>
            <person name="Juretic N."/>
            <person name="Hoen D."/>
            <person name="Wright S."/>
            <person name="Bruskiewich R."/>
            <person name="Bureau T."/>
            <person name="Miyao A."/>
            <person name="Hirochika H."/>
            <person name="Nishikawa T."/>
            <person name="Kadowaki K."/>
            <person name="Sugiura M."/>
            <person name="Burr B."/>
            <person name="Sasaki T."/>
        </authorList>
    </citation>
    <scope>NUCLEOTIDE SEQUENCE [LARGE SCALE GENOMIC DNA]</scope>
    <source>
        <strain evidence="3">cv. Nipponbare</strain>
    </source>
</reference>
<dbReference type="PANTHER" id="PTHR35549:SF3">
    <property type="entry name" value="E3 UBIQUITIN-PROTEIN LIGASE LIN"/>
    <property type="match status" value="1"/>
</dbReference>
<name>Q0E3L1_ORYSJ</name>
<gene>
    <name evidence="2" type="ordered locus">Os02g0168400</name>
</gene>
<evidence type="ECO:0000259" key="1">
    <source>
        <dbReference type="Pfam" id="PF23628"/>
    </source>
</evidence>
<sequence length="53" mass="5929">NRTTQILEFLKELKNGGCLNTMHILLVYLQQAPIAQHPLAAVMLLQLDLLVTS</sequence>
<protein>
    <submittedName>
        <fullName evidence="2">Os02g0168400 protein</fullName>
    </submittedName>
</protein>
<evidence type="ECO:0000313" key="3">
    <source>
        <dbReference type="Proteomes" id="UP000000763"/>
    </source>
</evidence>
<reference evidence="3" key="2">
    <citation type="journal article" date="2008" name="Nucleic Acids Res.">
        <title>The rice annotation project database (RAP-DB): 2008 update.</title>
        <authorList>
            <consortium name="The rice annotation project (RAP)"/>
        </authorList>
    </citation>
    <scope>GENOME REANNOTATION</scope>
    <source>
        <strain evidence="3">cv. Nipponbare</strain>
    </source>
</reference>
<feature type="domain" description="Putative E3 ubiquitin-protein ligase LIN ARM-like" evidence="1">
    <location>
        <begin position="1"/>
        <end position="51"/>
    </location>
</feature>
<feature type="non-terminal residue" evidence="2">
    <location>
        <position position="1"/>
    </location>
</feature>
<accession>Q0E3L1</accession>
<dbReference type="KEGG" id="dosa:Os02g0168400"/>
<proteinExistence type="predicted"/>
<dbReference type="Pfam" id="PF23628">
    <property type="entry name" value="ARM_LIN_C"/>
    <property type="match status" value="1"/>
</dbReference>
<evidence type="ECO:0000313" key="2">
    <source>
        <dbReference type="EMBL" id="BAF07927.2"/>
    </source>
</evidence>
<dbReference type="AlphaFoldDB" id="Q0E3L1"/>
<dbReference type="Proteomes" id="UP000000763">
    <property type="component" value="Chromosome 2"/>
</dbReference>
<dbReference type="PANTHER" id="PTHR35549">
    <property type="entry name" value="OS04G0584500 PROTEIN"/>
    <property type="match status" value="1"/>
</dbReference>
<dbReference type="HOGENOM" id="CLU_008502_2_0_1"/>
<organism evidence="2 3">
    <name type="scientific">Oryza sativa subsp. japonica</name>
    <name type="common">Rice</name>
    <dbReference type="NCBI Taxonomy" id="39947"/>
    <lineage>
        <taxon>Eukaryota</taxon>
        <taxon>Viridiplantae</taxon>
        <taxon>Streptophyta</taxon>
        <taxon>Embryophyta</taxon>
        <taxon>Tracheophyta</taxon>
        <taxon>Spermatophyta</taxon>
        <taxon>Magnoliopsida</taxon>
        <taxon>Liliopsida</taxon>
        <taxon>Poales</taxon>
        <taxon>Poaceae</taxon>
        <taxon>BOP clade</taxon>
        <taxon>Oryzoideae</taxon>
        <taxon>Oryzeae</taxon>
        <taxon>Oryzinae</taxon>
        <taxon>Oryza</taxon>
        <taxon>Oryza sativa</taxon>
    </lineage>
</organism>
<dbReference type="EMBL" id="AP008208">
    <property type="protein sequence ID" value="BAF07927.2"/>
    <property type="molecule type" value="Genomic_DNA"/>
</dbReference>
<dbReference type="InterPro" id="IPR055566">
    <property type="entry name" value="ARM_LIN"/>
</dbReference>